<dbReference type="Pfam" id="PF13407">
    <property type="entry name" value="Peripla_BP_4"/>
    <property type="match status" value="1"/>
</dbReference>
<dbReference type="RefSeq" id="WP_009600435.1">
    <property type="nucleotide sequence ID" value="NZ_AEIU01000057.1"/>
</dbReference>
<dbReference type="GO" id="GO:0055085">
    <property type="term" value="P:transmembrane transport"/>
    <property type="evidence" value="ECO:0007669"/>
    <property type="project" value="UniProtKB-ARBA"/>
</dbReference>
<dbReference type="OrthoDB" id="9342512at2"/>
<comment type="caution">
    <text evidence="4">The sequence shown here is derived from an EMBL/GenBank/DDBJ whole genome shotgun (WGS) entry which is preliminary data.</text>
</comment>
<dbReference type="STRING" id="796620.VIBC2010_00085"/>
<protein>
    <recommendedName>
        <fullName evidence="1">Autoinducer 2-binding periplasmic protein LuxP</fullName>
    </recommendedName>
</protein>
<dbReference type="SUPFAM" id="SSF53822">
    <property type="entry name" value="Periplasmic binding protein-like I"/>
    <property type="match status" value="1"/>
</dbReference>
<reference evidence="4 5" key="1">
    <citation type="journal article" date="2012" name="Int. J. Syst. Evol. Microbiol.">
        <title>Vibrio caribbeanicus sp. nov., isolated from the marine sponge Scleritoderma cyanea.</title>
        <authorList>
            <person name="Hoffmann M."/>
            <person name="Monday S.R."/>
            <person name="Allard M.W."/>
            <person name="Strain E.A."/>
            <person name="Whittaker P."/>
            <person name="Naum M."/>
            <person name="McCarthy P.J."/>
            <person name="Lopez J.V."/>
            <person name="Fischer M."/>
            <person name="Brown E.W."/>
        </authorList>
    </citation>
    <scope>NUCLEOTIDE SEQUENCE [LARGE SCALE GENOMIC DNA]</scope>
    <source>
        <strain evidence="4 5">ATCC BAA-2122</strain>
    </source>
</reference>
<dbReference type="Gene3D" id="3.40.50.2300">
    <property type="match status" value="2"/>
</dbReference>
<accession>E3BHG8</accession>
<dbReference type="EMBL" id="AEIU01000057">
    <property type="protein sequence ID" value="EFP97499.1"/>
    <property type="molecule type" value="Genomic_DNA"/>
</dbReference>
<evidence type="ECO:0000256" key="2">
    <source>
        <dbReference type="SAM" id="SignalP"/>
    </source>
</evidence>
<evidence type="ECO:0000313" key="5">
    <source>
        <dbReference type="Proteomes" id="UP000002943"/>
    </source>
</evidence>
<proteinExistence type="predicted"/>
<feature type="domain" description="Periplasmic binding protein" evidence="3">
    <location>
        <begin position="75"/>
        <end position="320"/>
    </location>
</feature>
<feature type="chain" id="PRO_5003166980" description="Autoinducer 2-binding periplasmic protein LuxP" evidence="2">
    <location>
        <begin position="25"/>
        <end position="369"/>
    </location>
</feature>
<dbReference type="InterPro" id="IPR028082">
    <property type="entry name" value="Peripla_BP_I"/>
</dbReference>
<evidence type="ECO:0000313" key="4">
    <source>
        <dbReference type="EMBL" id="EFP97499.1"/>
    </source>
</evidence>
<dbReference type="Proteomes" id="UP000002943">
    <property type="component" value="Unassembled WGS sequence"/>
</dbReference>
<gene>
    <name evidence="4" type="ORF">VIBC2010_00085</name>
</gene>
<name>E3BHG8_9VIBR</name>
<evidence type="ECO:0000259" key="3">
    <source>
        <dbReference type="Pfam" id="PF13407"/>
    </source>
</evidence>
<evidence type="ECO:0000256" key="1">
    <source>
        <dbReference type="ARBA" id="ARBA00022181"/>
    </source>
</evidence>
<organism evidence="4 5">
    <name type="scientific">Vibrio caribbeanicus ATCC BAA-2122</name>
    <dbReference type="NCBI Taxonomy" id="796620"/>
    <lineage>
        <taxon>Bacteria</taxon>
        <taxon>Pseudomonadati</taxon>
        <taxon>Pseudomonadota</taxon>
        <taxon>Gammaproteobacteria</taxon>
        <taxon>Vibrionales</taxon>
        <taxon>Vibrionaceae</taxon>
        <taxon>Vibrio</taxon>
    </lineage>
</organism>
<dbReference type="AlphaFoldDB" id="E3BHG8"/>
<feature type="signal peptide" evidence="2">
    <location>
        <begin position="1"/>
        <end position="24"/>
    </location>
</feature>
<dbReference type="eggNOG" id="COG1879">
    <property type="taxonomic scope" value="Bacteria"/>
</dbReference>
<dbReference type="InterPro" id="IPR025997">
    <property type="entry name" value="SBP_2_dom"/>
</dbReference>
<sequence length="369" mass="40311">MNMNFKFVALAFTVGILSSRSCLAESCMPYAQEKVNNAIETPHKWDGPSDGPEAVLEKSIIFVASDLRNGGVYGVARGMSEAISNLDWKLRFIDGLGSEVRQGASIRKAIGFEPDAIVLGGIDANRHKEVLKLAERLGIVIVGWHATAFAGGSPEIGLYTNITTDPLAVAEVAALLAVVSAEGSAKVIIFTDPNYKIAVEKANAMAEAIQHCRGSEVLRIESLPLDKIAQEMPMTIKRLWRQYADQVTHILAINDLYIDFAIPSFESLLVKNEPIPINISAGDGSKAAYKRINNALFQLATVPEPLYQHGWQIVDELNRAFNAQAPSGYSGPVHIVTPENVEGLLSHDHTGIYDPKNGYRKAYMKIWKP</sequence>
<keyword evidence="5" id="KW-1185">Reference proteome</keyword>
<keyword evidence="2" id="KW-0732">Signal</keyword>